<name>A0A183DPS9_9BILA</name>
<dbReference type="AlphaFoldDB" id="A0A183DPS9"/>
<dbReference type="Proteomes" id="UP000271098">
    <property type="component" value="Unassembled WGS sequence"/>
</dbReference>
<dbReference type="WBParaSite" id="GPUH_0001073301-mRNA-1">
    <property type="protein sequence ID" value="GPUH_0001073301-mRNA-1"/>
    <property type="gene ID" value="GPUH_0001073301"/>
</dbReference>
<sequence>MMRMNGIDDAHEVVPKSLLPGYVQKGFFYRCVLKGVSPDLDDLGLISQPPRVALASRVQMPNLPALLLPIEANEFIRVRIAFVDGTGLSFI</sequence>
<dbReference type="EMBL" id="UYRT01078115">
    <property type="protein sequence ID" value="VDN17821.1"/>
    <property type="molecule type" value="Genomic_DNA"/>
</dbReference>
<organism evidence="3">
    <name type="scientific">Gongylonema pulchrum</name>
    <dbReference type="NCBI Taxonomy" id="637853"/>
    <lineage>
        <taxon>Eukaryota</taxon>
        <taxon>Metazoa</taxon>
        <taxon>Ecdysozoa</taxon>
        <taxon>Nematoda</taxon>
        <taxon>Chromadorea</taxon>
        <taxon>Rhabditida</taxon>
        <taxon>Spirurina</taxon>
        <taxon>Spiruromorpha</taxon>
        <taxon>Spiruroidea</taxon>
        <taxon>Gongylonematidae</taxon>
        <taxon>Gongylonema</taxon>
    </lineage>
</organism>
<gene>
    <name evidence="1" type="ORF">GPUH_LOCUS10720</name>
</gene>
<keyword evidence="2" id="KW-1185">Reference proteome</keyword>
<evidence type="ECO:0000313" key="2">
    <source>
        <dbReference type="Proteomes" id="UP000271098"/>
    </source>
</evidence>
<reference evidence="1 2" key="2">
    <citation type="submission" date="2018-11" db="EMBL/GenBank/DDBJ databases">
        <authorList>
            <consortium name="Pathogen Informatics"/>
        </authorList>
    </citation>
    <scope>NUCLEOTIDE SEQUENCE [LARGE SCALE GENOMIC DNA]</scope>
</reference>
<proteinExistence type="predicted"/>
<evidence type="ECO:0000313" key="3">
    <source>
        <dbReference type="WBParaSite" id="GPUH_0001073301-mRNA-1"/>
    </source>
</evidence>
<protein>
    <submittedName>
        <fullName evidence="3">Tudor domain-containing protein</fullName>
    </submittedName>
</protein>
<dbReference type="OrthoDB" id="5872977at2759"/>
<evidence type="ECO:0000313" key="1">
    <source>
        <dbReference type="EMBL" id="VDN17821.1"/>
    </source>
</evidence>
<accession>A0A183DPS9</accession>
<reference evidence="3" key="1">
    <citation type="submission" date="2016-06" db="UniProtKB">
        <authorList>
            <consortium name="WormBaseParasite"/>
        </authorList>
    </citation>
    <scope>IDENTIFICATION</scope>
</reference>